<protein>
    <recommendedName>
        <fullName evidence="4">Hydrophobin</fullName>
    </recommendedName>
</protein>
<name>A0A165BWD3_EXIGL</name>
<keyword evidence="3" id="KW-1185">Reference proteome</keyword>
<dbReference type="EMBL" id="KV426398">
    <property type="protein sequence ID" value="KZV81362.1"/>
    <property type="molecule type" value="Genomic_DNA"/>
</dbReference>
<evidence type="ECO:0000313" key="3">
    <source>
        <dbReference type="Proteomes" id="UP000077266"/>
    </source>
</evidence>
<reference evidence="2 3" key="1">
    <citation type="journal article" date="2016" name="Mol. Biol. Evol.">
        <title>Comparative Genomics of Early-Diverging Mushroom-Forming Fungi Provides Insights into the Origins of Lignocellulose Decay Capabilities.</title>
        <authorList>
            <person name="Nagy L.G."/>
            <person name="Riley R."/>
            <person name="Tritt A."/>
            <person name="Adam C."/>
            <person name="Daum C."/>
            <person name="Floudas D."/>
            <person name="Sun H."/>
            <person name="Yadav J.S."/>
            <person name="Pangilinan J."/>
            <person name="Larsson K.H."/>
            <person name="Matsuura K."/>
            <person name="Barry K."/>
            <person name="Labutti K."/>
            <person name="Kuo R."/>
            <person name="Ohm R.A."/>
            <person name="Bhattacharya S.S."/>
            <person name="Shirouzu T."/>
            <person name="Yoshinaga Y."/>
            <person name="Martin F.M."/>
            <person name="Grigoriev I.V."/>
            <person name="Hibbett D.S."/>
        </authorList>
    </citation>
    <scope>NUCLEOTIDE SEQUENCE [LARGE SCALE GENOMIC DNA]</scope>
    <source>
        <strain evidence="2 3">HHB12029</strain>
    </source>
</reference>
<evidence type="ECO:0008006" key="4">
    <source>
        <dbReference type="Google" id="ProtNLM"/>
    </source>
</evidence>
<sequence>MQVAWHFLNLLIVLTAPVAVHSFCCIGGSLPDPCGLVMTSPLEHGIFNAAAGVPKGAKNVLSNATFNAIEPLAICCCTAANNLACRNQCFDGLVIVDSE</sequence>
<gene>
    <name evidence="2" type="ORF">EXIGLDRAFT_844688</name>
</gene>
<feature type="chain" id="PRO_5007855759" description="Hydrophobin" evidence="1">
    <location>
        <begin position="23"/>
        <end position="99"/>
    </location>
</feature>
<evidence type="ECO:0000313" key="2">
    <source>
        <dbReference type="EMBL" id="KZV81362.1"/>
    </source>
</evidence>
<organism evidence="2 3">
    <name type="scientific">Exidia glandulosa HHB12029</name>
    <dbReference type="NCBI Taxonomy" id="1314781"/>
    <lineage>
        <taxon>Eukaryota</taxon>
        <taxon>Fungi</taxon>
        <taxon>Dikarya</taxon>
        <taxon>Basidiomycota</taxon>
        <taxon>Agaricomycotina</taxon>
        <taxon>Agaricomycetes</taxon>
        <taxon>Auriculariales</taxon>
        <taxon>Exidiaceae</taxon>
        <taxon>Exidia</taxon>
    </lineage>
</organism>
<accession>A0A165BWD3</accession>
<keyword evidence="1" id="KW-0732">Signal</keyword>
<dbReference type="AlphaFoldDB" id="A0A165BWD3"/>
<proteinExistence type="predicted"/>
<evidence type="ECO:0000256" key="1">
    <source>
        <dbReference type="SAM" id="SignalP"/>
    </source>
</evidence>
<feature type="signal peptide" evidence="1">
    <location>
        <begin position="1"/>
        <end position="22"/>
    </location>
</feature>
<dbReference type="Proteomes" id="UP000077266">
    <property type="component" value="Unassembled WGS sequence"/>
</dbReference>
<dbReference type="InParanoid" id="A0A165BWD3"/>